<comment type="caution">
    <text evidence="4">The sequence shown here is derived from an EMBL/GenBank/DDBJ whole genome shotgun (WGS) entry which is preliminary data.</text>
</comment>
<dbReference type="RefSeq" id="WP_059247708.1">
    <property type="nucleotide sequence ID" value="NZ_BAAAOQ010000005.1"/>
</dbReference>
<keyword evidence="5" id="KW-1185">Reference proteome</keyword>
<dbReference type="Proteomes" id="UP001501391">
    <property type="component" value="Unassembled WGS sequence"/>
</dbReference>
<accession>A0ABN3BDN8</accession>
<feature type="signal peptide" evidence="3">
    <location>
        <begin position="1"/>
        <end position="26"/>
    </location>
</feature>
<reference evidence="4 5" key="1">
    <citation type="journal article" date="2019" name="Int. J. Syst. Evol. Microbiol.">
        <title>The Global Catalogue of Microorganisms (GCM) 10K type strain sequencing project: providing services to taxonomists for standard genome sequencing and annotation.</title>
        <authorList>
            <consortium name="The Broad Institute Genomics Platform"/>
            <consortium name="The Broad Institute Genome Sequencing Center for Infectious Disease"/>
            <person name="Wu L."/>
            <person name="Ma J."/>
        </authorList>
    </citation>
    <scope>NUCLEOTIDE SEQUENCE [LARGE SCALE GENOMIC DNA]</scope>
    <source>
        <strain evidence="4 5">JCM 14924</strain>
    </source>
</reference>
<dbReference type="Pfam" id="PF19733">
    <property type="entry name" value="DUF6223"/>
    <property type="match status" value="1"/>
</dbReference>
<organism evidence="4 5">
    <name type="scientific">Streptomyces bangladeshensis</name>
    <dbReference type="NCBI Taxonomy" id="295352"/>
    <lineage>
        <taxon>Bacteria</taxon>
        <taxon>Bacillati</taxon>
        <taxon>Actinomycetota</taxon>
        <taxon>Actinomycetes</taxon>
        <taxon>Kitasatosporales</taxon>
        <taxon>Streptomycetaceae</taxon>
        <taxon>Streptomyces</taxon>
    </lineage>
</organism>
<keyword evidence="2" id="KW-0472">Membrane</keyword>
<name>A0ABN3BDN8_9ACTN</name>
<gene>
    <name evidence="4" type="ORF">GCM10009787_18570</name>
</gene>
<evidence type="ECO:0000313" key="4">
    <source>
        <dbReference type="EMBL" id="GAA2194076.1"/>
    </source>
</evidence>
<keyword evidence="3" id="KW-0732">Signal</keyword>
<sequence length="160" mass="15521">MSVRSVLAVSAALLLGGFLFAEPAAADPSVQPVAASVSTVSAGRAGASLSALVGLLGAVNGALALTRPAGRGRVRTWARRNGAVTALTAGMVAVVVGAVVAATADGGLGTGNGLGGAYVAMVLGLLALTLGSLARSRSRRPRHASSARPGRTGAVGKDHC</sequence>
<feature type="transmembrane region" description="Helical" evidence="2">
    <location>
        <begin position="116"/>
        <end position="134"/>
    </location>
</feature>
<feature type="region of interest" description="Disordered" evidence="1">
    <location>
        <begin position="137"/>
        <end position="160"/>
    </location>
</feature>
<dbReference type="InterPro" id="IPR045770">
    <property type="entry name" value="DUF6223"/>
</dbReference>
<keyword evidence="2" id="KW-0812">Transmembrane</keyword>
<evidence type="ECO:0000256" key="2">
    <source>
        <dbReference type="SAM" id="Phobius"/>
    </source>
</evidence>
<evidence type="ECO:0000256" key="1">
    <source>
        <dbReference type="SAM" id="MobiDB-lite"/>
    </source>
</evidence>
<protein>
    <submittedName>
        <fullName evidence="4">Uncharacterized protein</fullName>
    </submittedName>
</protein>
<feature type="transmembrane region" description="Helical" evidence="2">
    <location>
        <begin position="42"/>
        <end position="63"/>
    </location>
</feature>
<feature type="chain" id="PRO_5046686889" evidence="3">
    <location>
        <begin position="27"/>
        <end position="160"/>
    </location>
</feature>
<evidence type="ECO:0000313" key="5">
    <source>
        <dbReference type="Proteomes" id="UP001501391"/>
    </source>
</evidence>
<proteinExistence type="predicted"/>
<evidence type="ECO:0000256" key="3">
    <source>
        <dbReference type="SAM" id="SignalP"/>
    </source>
</evidence>
<feature type="transmembrane region" description="Helical" evidence="2">
    <location>
        <begin position="84"/>
        <end position="104"/>
    </location>
</feature>
<keyword evidence="2" id="KW-1133">Transmembrane helix</keyword>
<dbReference type="EMBL" id="BAAAOQ010000005">
    <property type="protein sequence ID" value="GAA2194076.1"/>
    <property type="molecule type" value="Genomic_DNA"/>
</dbReference>